<dbReference type="OrthoDB" id="5871186at2759"/>
<evidence type="ECO:0000313" key="3">
    <source>
        <dbReference type="Proteomes" id="UP000270924"/>
    </source>
</evidence>
<dbReference type="InParanoid" id="A0A3P7E873"/>
<protein>
    <submittedName>
        <fullName evidence="2">Uncharacterized protein</fullName>
    </submittedName>
</protein>
<dbReference type="AlphaFoldDB" id="A0A3P7E873"/>
<evidence type="ECO:0000256" key="1">
    <source>
        <dbReference type="SAM" id="MobiDB-lite"/>
    </source>
</evidence>
<feature type="region of interest" description="Disordered" evidence="1">
    <location>
        <begin position="53"/>
        <end position="115"/>
    </location>
</feature>
<evidence type="ECO:0000313" key="2">
    <source>
        <dbReference type="EMBL" id="VDM12797.1"/>
    </source>
</evidence>
<accession>A0A3P7E873</accession>
<dbReference type="Proteomes" id="UP000270924">
    <property type="component" value="Unassembled WGS sequence"/>
</dbReference>
<proteinExistence type="predicted"/>
<name>A0A3P7E873_WUCBA</name>
<keyword evidence="3" id="KW-1185">Reference proteome</keyword>
<gene>
    <name evidence="2" type="ORF">WBA_LOCUS6183</name>
</gene>
<feature type="compositionally biased region" description="Polar residues" evidence="1">
    <location>
        <begin position="53"/>
        <end position="71"/>
    </location>
</feature>
<reference evidence="2 3" key="1">
    <citation type="submission" date="2018-11" db="EMBL/GenBank/DDBJ databases">
        <authorList>
            <consortium name="Pathogen Informatics"/>
        </authorList>
    </citation>
    <scope>NUCLEOTIDE SEQUENCE [LARGE SCALE GENOMIC DNA]</scope>
</reference>
<organism evidence="2 3">
    <name type="scientific">Wuchereria bancrofti</name>
    <dbReference type="NCBI Taxonomy" id="6293"/>
    <lineage>
        <taxon>Eukaryota</taxon>
        <taxon>Metazoa</taxon>
        <taxon>Ecdysozoa</taxon>
        <taxon>Nematoda</taxon>
        <taxon>Chromadorea</taxon>
        <taxon>Rhabditida</taxon>
        <taxon>Spirurina</taxon>
        <taxon>Spiruromorpha</taxon>
        <taxon>Filarioidea</taxon>
        <taxon>Onchocercidae</taxon>
        <taxon>Wuchereria</taxon>
    </lineage>
</organism>
<dbReference type="EMBL" id="UYWW01003495">
    <property type="protein sequence ID" value="VDM12797.1"/>
    <property type="molecule type" value="Genomic_DNA"/>
</dbReference>
<dbReference type="OMA" id="INVRCNW"/>
<sequence>MRTINVRCNWDDLHEVCRDQLLMERELCASTSLLKQINLTEYRNSALSSLAETQESLQGNETVGAGNSSSGDIKPEKSSKQTALLDEREEVLDLASIRKPEKQSPVKSRTAAMIE</sequence>